<dbReference type="AlphaFoldDB" id="A0A7R8UPP3"/>
<dbReference type="InParanoid" id="A0A7R8UPP3"/>
<dbReference type="OrthoDB" id="7791718at2759"/>
<feature type="region of interest" description="Disordered" evidence="1">
    <location>
        <begin position="21"/>
        <end position="140"/>
    </location>
</feature>
<evidence type="ECO:0000313" key="3">
    <source>
        <dbReference type="Proteomes" id="UP000594454"/>
    </source>
</evidence>
<reference evidence="2 3" key="1">
    <citation type="submission" date="2020-11" db="EMBL/GenBank/DDBJ databases">
        <authorList>
            <person name="Wallbank WR R."/>
            <person name="Pardo Diaz C."/>
            <person name="Kozak K."/>
            <person name="Martin S."/>
            <person name="Jiggins C."/>
            <person name="Moest M."/>
            <person name="Warren A I."/>
            <person name="Generalovic N T."/>
            <person name="Byers J.R.P. K."/>
            <person name="Montejo-Kovacevich G."/>
            <person name="Yen C E."/>
        </authorList>
    </citation>
    <scope>NUCLEOTIDE SEQUENCE [LARGE SCALE GENOMIC DNA]</scope>
</reference>
<gene>
    <name evidence="2" type="ORF">HERILL_LOCUS7267</name>
</gene>
<accession>A0A7R8UPP3</accession>
<feature type="compositionally biased region" description="Basic and acidic residues" evidence="1">
    <location>
        <begin position="124"/>
        <end position="140"/>
    </location>
</feature>
<evidence type="ECO:0000256" key="1">
    <source>
        <dbReference type="SAM" id="MobiDB-lite"/>
    </source>
</evidence>
<feature type="region of interest" description="Disordered" evidence="1">
    <location>
        <begin position="179"/>
        <end position="226"/>
    </location>
</feature>
<feature type="compositionally biased region" description="Polar residues" evidence="1">
    <location>
        <begin position="202"/>
        <end position="224"/>
    </location>
</feature>
<evidence type="ECO:0000313" key="2">
    <source>
        <dbReference type="EMBL" id="CAD7084370.1"/>
    </source>
</evidence>
<dbReference type="EMBL" id="LR899011">
    <property type="protein sequence ID" value="CAD7084370.1"/>
    <property type="molecule type" value="Genomic_DNA"/>
</dbReference>
<feature type="compositionally biased region" description="Polar residues" evidence="1">
    <location>
        <begin position="242"/>
        <end position="257"/>
    </location>
</feature>
<feature type="region of interest" description="Disordered" evidence="1">
    <location>
        <begin position="241"/>
        <end position="266"/>
    </location>
</feature>
<protein>
    <submittedName>
        <fullName evidence="2">Uncharacterized protein</fullName>
    </submittedName>
</protein>
<feature type="compositionally biased region" description="Polar residues" evidence="1">
    <location>
        <begin position="21"/>
        <end position="30"/>
    </location>
</feature>
<keyword evidence="3" id="KW-1185">Reference proteome</keyword>
<sequence length="266" mass="31252">MSDVSAQNNIRTIENNVRNLSISRNQNQTYLDEEDDHIPPPRRQVRIAPRPSPSSKRNRPVTEYYDDIEDDYYYSQRRRSPGLTKHPNQRRSHYDDIEPDYDDFYPPLKSNRERINSSQQLYTRRVEHRSNNREPDYDDDYNYRFERCRSETPKRTFARQSNQQPKLNHDDYDALENYTQETQPVSPPPPASVDRNIDEGQKPNNLDQNTRNRTMTPPSQNRAQNRAHRHLVSNVAFWSDAETGNSSARSIRSSAVTRVSVGLPDS</sequence>
<organism evidence="2 3">
    <name type="scientific">Hermetia illucens</name>
    <name type="common">Black soldier fly</name>
    <dbReference type="NCBI Taxonomy" id="343691"/>
    <lineage>
        <taxon>Eukaryota</taxon>
        <taxon>Metazoa</taxon>
        <taxon>Ecdysozoa</taxon>
        <taxon>Arthropoda</taxon>
        <taxon>Hexapoda</taxon>
        <taxon>Insecta</taxon>
        <taxon>Pterygota</taxon>
        <taxon>Neoptera</taxon>
        <taxon>Endopterygota</taxon>
        <taxon>Diptera</taxon>
        <taxon>Brachycera</taxon>
        <taxon>Stratiomyomorpha</taxon>
        <taxon>Stratiomyidae</taxon>
        <taxon>Hermetiinae</taxon>
        <taxon>Hermetia</taxon>
    </lineage>
</organism>
<name>A0A7R8UPP3_HERIL</name>
<proteinExistence type="predicted"/>
<dbReference type="Proteomes" id="UP000594454">
    <property type="component" value="Chromosome 3"/>
</dbReference>